<dbReference type="VEuPathDB" id="FungiDB:FOXG_15786"/>
<evidence type="ECO:0000313" key="7">
    <source>
        <dbReference type="Proteomes" id="UP000009097"/>
    </source>
</evidence>
<dbReference type="InterPro" id="IPR051795">
    <property type="entry name" value="Glycosyl_Hydrlase_43"/>
</dbReference>
<dbReference type="Pfam" id="PF04616">
    <property type="entry name" value="Glyco_hydro_43"/>
    <property type="match status" value="1"/>
</dbReference>
<dbReference type="GO" id="GO:0004553">
    <property type="term" value="F:hydrolase activity, hydrolyzing O-glycosyl compounds"/>
    <property type="evidence" value="ECO:0007669"/>
    <property type="project" value="InterPro"/>
</dbReference>
<evidence type="ECO:0000256" key="3">
    <source>
        <dbReference type="ARBA" id="ARBA00023295"/>
    </source>
</evidence>
<accession>A0A0J9W5Y0</accession>
<dbReference type="PANTHER" id="PTHR42812">
    <property type="entry name" value="BETA-XYLOSIDASE"/>
    <property type="match status" value="1"/>
</dbReference>
<feature type="chain" id="PRO_5005325302" evidence="5">
    <location>
        <begin position="25"/>
        <end position="431"/>
    </location>
</feature>
<evidence type="ECO:0000256" key="2">
    <source>
        <dbReference type="ARBA" id="ARBA00022801"/>
    </source>
</evidence>
<dbReference type="InterPro" id="IPR006710">
    <property type="entry name" value="Glyco_hydro_43"/>
</dbReference>
<dbReference type="InterPro" id="IPR023296">
    <property type="entry name" value="Glyco_hydro_beta-prop_sf"/>
</dbReference>
<organism evidence="6 7">
    <name type="scientific">Fusarium oxysporum f. sp. lycopersici (strain 4287 / CBS 123668 / FGSC 9935 / NRRL 34936)</name>
    <name type="common">Fusarium vascular wilt of tomato</name>
    <dbReference type="NCBI Taxonomy" id="426428"/>
    <lineage>
        <taxon>Eukaryota</taxon>
        <taxon>Fungi</taxon>
        <taxon>Dikarya</taxon>
        <taxon>Ascomycota</taxon>
        <taxon>Pezizomycotina</taxon>
        <taxon>Sordariomycetes</taxon>
        <taxon>Hypocreomycetidae</taxon>
        <taxon>Hypocreales</taxon>
        <taxon>Nectriaceae</taxon>
        <taxon>Fusarium</taxon>
        <taxon>Fusarium oxysporum species complex</taxon>
    </lineage>
</organism>
<dbReference type="Pfam" id="PF17957">
    <property type="entry name" value="Big_7"/>
    <property type="match status" value="1"/>
</dbReference>
<evidence type="ECO:0000256" key="5">
    <source>
        <dbReference type="SAM" id="SignalP"/>
    </source>
</evidence>
<dbReference type="Gene3D" id="2.60.40.10">
    <property type="entry name" value="Immunoglobulins"/>
    <property type="match status" value="1"/>
</dbReference>
<gene>
    <name evidence="6" type="ORF">FOXG_15786</name>
</gene>
<dbReference type="InterPro" id="IPR013783">
    <property type="entry name" value="Ig-like_fold"/>
</dbReference>
<dbReference type="EMBL" id="DS231724">
    <property type="protein sequence ID" value="KNB18156.1"/>
    <property type="molecule type" value="Genomic_DNA"/>
</dbReference>
<keyword evidence="3 4" id="KW-0326">Glycosidase</keyword>
<dbReference type="KEGG" id="fox:FOXG_15786"/>
<dbReference type="Proteomes" id="UP000009097">
    <property type="component" value="Unassembled WGS sequence"/>
</dbReference>
<evidence type="ECO:0000256" key="4">
    <source>
        <dbReference type="RuleBase" id="RU361187"/>
    </source>
</evidence>
<dbReference type="GeneID" id="28956797"/>
<name>A0A0J9W5Y0_FUSO4</name>
<sequence length="431" mass="47588">MPILAAHSLYLFALFLALAQPALSVEPICNAARACSVPKITLISPYESPDSGWTVRGSMAFAVAVEDTTTINNVEFFVNDKSVYTDRDYPWGLLWNTRDLSPGTYSLKAVVKNSCGESASITQAVNVKAPLNKAEANGSVITSGLLPEIKPSIEGINLRDTTVTVGPDGTYYLSGTGADNDAWVHNEGINLWKSTDLKTWSYVGLVWSFERDGTKDEKTWWWYKDEHLFRAVWAPEFQYLNGNFYIIYSLQSKGSKLLVSTTKKPEGPYKVAGGEDTILFNNIDGSLFTSITDPRSGYLCYENGNVVKINDGWNATVGDVKRMDVGDEGCFVFEWKEKYYMSVAKFMAAGGRYSSYVGIASHPLGPYSQFHEAIPCGGHNTFFKDECGTLWGTFFGNDKAAPWREKPAIVKMATRSDGTLYPDENQGVVGC</sequence>
<evidence type="ECO:0000313" key="6">
    <source>
        <dbReference type="EMBL" id="KNB18156.1"/>
    </source>
</evidence>
<feature type="signal peptide" evidence="5">
    <location>
        <begin position="1"/>
        <end position="24"/>
    </location>
</feature>
<keyword evidence="5" id="KW-0732">Signal</keyword>
<dbReference type="CDD" id="cd08986">
    <property type="entry name" value="GH43-like"/>
    <property type="match status" value="1"/>
</dbReference>
<protein>
    <submittedName>
        <fullName evidence="6">Uncharacterized protein</fullName>
    </submittedName>
</protein>
<dbReference type="SUPFAM" id="SSF75005">
    <property type="entry name" value="Arabinanase/levansucrase/invertase"/>
    <property type="match status" value="1"/>
</dbReference>
<dbReference type="Gene3D" id="2.115.10.20">
    <property type="entry name" value="Glycosyl hydrolase domain, family 43"/>
    <property type="match status" value="1"/>
</dbReference>
<dbReference type="GO" id="GO:0005975">
    <property type="term" value="P:carbohydrate metabolic process"/>
    <property type="evidence" value="ECO:0007669"/>
    <property type="project" value="InterPro"/>
</dbReference>
<proteinExistence type="inferred from homology"/>
<dbReference type="OrthoDB" id="5211809at2759"/>
<comment type="similarity">
    <text evidence="1 4">Belongs to the glycosyl hydrolase 43 family.</text>
</comment>
<reference evidence="6" key="1">
    <citation type="submission" date="2007-04" db="EMBL/GenBank/DDBJ databases">
        <authorList>
            <consortium name="The Broad Institute Genome Sequencing Platform"/>
            <person name="Birren B."/>
            <person name="Lander E."/>
            <person name="Galagan J."/>
            <person name="Nusbaum C."/>
            <person name="Devon K."/>
            <person name="Ma L.-J."/>
            <person name="Jaffe D."/>
            <person name="Butler J."/>
            <person name="Alvarez P."/>
            <person name="Gnerre S."/>
            <person name="Grabherr M."/>
            <person name="Kleber M."/>
            <person name="Mauceli E."/>
            <person name="Brockman W."/>
            <person name="MacCallum I.A."/>
            <person name="Young S."/>
            <person name="LaButti K."/>
            <person name="DeCaprio D."/>
            <person name="Crawford M."/>
            <person name="Koehrsen M."/>
            <person name="Engels R."/>
            <person name="Montgomery P."/>
            <person name="Pearson M."/>
            <person name="Howarth C."/>
            <person name="Larson L."/>
            <person name="White J."/>
            <person name="O'Leary S."/>
            <person name="Kodira C."/>
            <person name="Zeng Q."/>
            <person name="Yandava C."/>
            <person name="Alvarado L."/>
            <person name="Kistler C."/>
            <person name="Shim W.-B."/>
            <person name="Kang S."/>
            <person name="Woloshuk C."/>
        </authorList>
    </citation>
    <scope>NUCLEOTIDE SEQUENCE</scope>
    <source>
        <strain evidence="6">4287</strain>
    </source>
</reference>
<dbReference type="AlphaFoldDB" id="A0A0J9W5Y0"/>
<evidence type="ECO:0000256" key="1">
    <source>
        <dbReference type="ARBA" id="ARBA00009865"/>
    </source>
</evidence>
<keyword evidence="2 4" id="KW-0378">Hydrolase</keyword>
<reference evidence="6" key="2">
    <citation type="journal article" date="2010" name="Nature">
        <title>Comparative genomics reveals mobile pathogenicity chromosomes in Fusarium.</title>
        <authorList>
            <person name="Ma L.J."/>
            <person name="van der Does H.C."/>
            <person name="Borkovich K.A."/>
            <person name="Coleman J.J."/>
            <person name="Daboussi M.J."/>
            <person name="Di Pietro A."/>
            <person name="Dufresne M."/>
            <person name="Freitag M."/>
            <person name="Grabherr M."/>
            <person name="Henrissat B."/>
            <person name="Houterman P.M."/>
            <person name="Kang S."/>
            <person name="Shim W.B."/>
            <person name="Woloshuk C."/>
            <person name="Xie X."/>
            <person name="Xu J.R."/>
            <person name="Antoniw J."/>
            <person name="Baker S.E."/>
            <person name="Bluhm B.H."/>
            <person name="Breakspear A."/>
            <person name="Brown D.W."/>
            <person name="Butchko R.A."/>
            <person name="Chapman S."/>
            <person name="Coulson R."/>
            <person name="Coutinho P.M."/>
            <person name="Danchin E.G."/>
            <person name="Diener A."/>
            <person name="Gale L.R."/>
            <person name="Gardiner D.M."/>
            <person name="Goff S."/>
            <person name="Hammond-Kosack K.E."/>
            <person name="Hilburn K."/>
            <person name="Hua-Van A."/>
            <person name="Jonkers W."/>
            <person name="Kazan K."/>
            <person name="Kodira C.D."/>
            <person name="Koehrsen M."/>
            <person name="Kumar L."/>
            <person name="Lee Y.H."/>
            <person name="Li L."/>
            <person name="Manners J.M."/>
            <person name="Miranda-Saavedra D."/>
            <person name="Mukherjee M."/>
            <person name="Park G."/>
            <person name="Park J."/>
            <person name="Park S.Y."/>
            <person name="Proctor R.H."/>
            <person name="Regev A."/>
            <person name="Ruiz-Roldan M.C."/>
            <person name="Sain D."/>
            <person name="Sakthikumar S."/>
            <person name="Sykes S."/>
            <person name="Schwartz D.C."/>
            <person name="Turgeon B.G."/>
            <person name="Wapinski I."/>
            <person name="Yoder O."/>
            <person name="Young S."/>
            <person name="Zeng Q."/>
            <person name="Zhou S."/>
            <person name="Galagan J."/>
            <person name="Cuomo C.A."/>
            <person name="Kistler H.C."/>
            <person name="Rep M."/>
        </authorList>
    </citation>
    <scope>NUCLEOTIDE SEQUENCE [LARGE SCALE GENOMIC DNA]</scope>
    <source>
        <strain evidence="6">4287</strain>
    </source>
</reference>
<dbReference type="PANTHER" id="PTHR42812:SF14">
    <property type="entry name" value="SECRETED PROTEIN"/>
    <property type="match status" value="1"/>
</dbReference>
<dbReference type="RefSeq" id="XP_018256201.1">
    <property type="nucleotide sequence ID" value="XM_018395901.1"/>
</dbReference>